<protein>
    <submittedName>
        <fullName evidence="1">Uncharacterized protein</fullName>
    </submittedName>
</protein>
<sequence>MTGRDALGPQFANRDEDRVRVYDIALSLAYAPDIRQALVVVCEEHPLLIVEVLSPTLMRLTTTPSWPVRHSDMPFRLYCFHMHAMMRAQKVRDGCSDIHGMPLT</sequence>
<reference evidence="2" key="1">
    <citation type="submission" date="2015-11" db="EMBL/GenBank/DDBJ databases">
        <title>Draft Genome Sequence of the Radioresistant Bacterium Deinococcus grandis, Isolated from Freshwater Fish in Japan.</title>
        <authorList>
            <person name="Satoh K."/>
            <person name="Onodera T."/>
            <person name="Omoso K."/>
            <person name="Takeda-Yano K."/>
            <person name="Katayama T."/>
            <person name="Oono Y."/>
            <person name="Narumi I."/>
        </authorList>
    </citation>
    <scope>NUCLEOTIDE SEQUENCE [LARGE SCALE GENOMIC DNA]</scope>
    <source>
        <strain evidence="2">ATCC 43672</strain>
    </source>
</reference>
<gene>
    <name evidence="1" type="ORF">DEIGR_320139</name>
</gene>
<comment type="caution">
    <text evidence="1">The sequence shown here is derived from an EMBL/GenBank/DDBJ whole genome shotgun (WGS) entry which is preliminary data.</text>
</comment>
<dbReference type="AlphaFoldDB" id="A0A100HN15"/>
<name>A0A100HN15_9DEIO</name>
<accession>A0A100HN15</accession>
<evidence type="ECO:0000313" key="2">
    <source>
        <dbReference type="Proteomes" id="UP000056209"/>
    </source>
</evidence>
<organism evidence="1 2">
    <name type="scientific">Deinococcus grandis</name>
    <dbReference type="NCBI Taxonomy" id="57498"/>
    <lineage>
        <taxon>Bacteria</taxon>
        <taxon>Thermotogati</taxon>
        <taxon>Deinococcota</taxon>
        <taxon>Deinococci</taxon>
        <taxon>Deinococcales</taxon>
        <taxon>Deinococcaceae</taxon>
        <taxon>Deinococcus</taxon>
    </lineage>
</organism>
<evidence type="ECO:0000313" key="1">
    <source>
        <dbReference type="EMBL" id="GAQ23725.1"/>
    </source>
</evidence>
<proteinExistence type="predicted"/>
<dbReference type="Proteomes" id="UP000056209">
    <property type="component" value="Unassembled WGS sequence"/>
</dbReference>
<keyword evidence="2" id="KW-1185">Reference proteome</keyword>
<dbReference type="EMBL" id="BCMS01000004">
    <property type="protein sequence ID" value="GAQ23725.1"/>
    <property type="molecule type" value="Genomic_DNA"/>
</dbReference>